<dbReference type="RefSeq" id="WP_015897113.1">
    <property type="nucleotide sequence ID" value="NC_012483.1"/>
</dbReference>
<evidence type="ECO:0000313" key="2">
    <source>
        <dbReference type="Proteomes" id="UP000002207"/>
    </source>
</evidence>
<name>C1F8U9_ACIC5</name>
<reference evidence="1 2" key="1">
    <citation type="journal article" date="2009" name="Appl. Environ. Microbiol.">
        <title>Three genomes from the phylum Acidobacteria provide insight into the lifestyles of these microorganisms in soils.</title>
        <authorList>
            <person name="Ward N.L."/>
            <person name="Challacombe J.F."/>
            <person name="Janssen P.H."/>
            <person name="Henrissat B."/>
            <person name="Coutinho P.M."/>
            <person name="Wu M."/>
            <person name="Xie G."/>
            <person name="Haft D.H."/>
            <person name="Sait M."/>
            <person name="Badger J."/>
            <person name="Barabote R.D."/>
            <person name="Bradley B."/>
            <person name="Brettin T.S."/>
            <person name="Brinkac L.M."/>
            <person name="Bruce D."/>
            <person name="Creasy T."/>
            <person name="Daugherty S.C."/>
            <person name="Davidsen T.M."/>
            <person name="DeBoy R.T."/>
            <person name="Detter J.C."/>
            <person name="Dodson R.J."/>
            <person name="Durkin A.S."/>
            <person name="Ganapathy A."/>
            <person name="Gwinn-Giglio M."/>
            <person name="Han C.S."/>
            <person name="Khouri H."/>
            <person name="Kiss H."/>
            <person name="Kothari S.P."/>
            <person name="Madupu R."/>
            <person name="Nelson K.E."/>
            <person name="Nelson W.C."/>
            <person name="Paulsen I."/>
            <person name="Penn K."/>
            <person name="Ren Q."/>
            <person name="Rosovitz M.J."/>
            <person name="Selengut J.D."/>
            <person name="Shrivastava S."/>
            <person name="Sullivan S.A."/>
            <person name="Tapia R."/>
            <person name="Thompson L.S."/>
            <person name="Watkins K.L."/>
            <person name="Yang Q."/>
            <person name="Yu C."/>
            <person name="Zafar N."/>
            <person name="Zhou L."/>
            <person name="Kuske C.R."/>
        </authorList>
    </citation>
    <scope>NUCLEOTIDE SEQUENCE [LARGE SCALE GENOMIC DNA]</scope>
    <source>
        <strain evidence="2">ATCC 51196 / DSM 11244 / BCRC 80197 / JCM 7670 / NBRC 15755 / NCIMB 13165 / 161</strain>
    </source>
</reference>
<dbReference type="InParanoid" id="C1F8U9"/>
<dbReference type="HOGENOM" id="CLU_1370511_0_0_0"/>
<organism evidence="1 2">
    <name type="scientific">Acidobacterium capsulatum (strain ATCC 51196 / DSM 11244 / BCRC 80197 / JCM 7670 / NBRC 15755 / NCIMB 13165 / 161)</name>
    <dbReference type="NCBI Taxonomy" id="240015"/>
    <lineage>
        <taxon>Bacteria</taxon>
        <taxon>Pseudomonadati</taxon>
        <taxon>Acidobacteriota</taxon>
        <taxon>Terriglobia</taxon>
        <taxon>Terriglobales</taxon>
        <taxon>Acidobacteriaceae</taxon>
        <taxon>Acidobacterium</taxon>
    </lineage>
</organism>
<sequence>MPANQSLSRPLPSAIVRLACVLTAAGCLLVTGCKVDVHKNTNGDNKDVKIQTPFGGMNVQSNQTTATSLGLPTYPGAQMVTDDGDNKSANVEMGFGPWHLVVKVVHYQTSNPRKDVVDFYRKALSQFGTVIACNDDTPVGTPTTTNEGLTCNESHGHTHVDLHDSDNGYNLRAGSPRHQWIVGFKDSGPGTRFSLVELELPVNDNQSSAKAD</sequence>
<accession>C1F8U9</accession>
<keyword evidence="2" id="KW-1185">Reference proteome</keyword>
<dbReference type="EMBL" id="CP001472">
    <property type="protein sequence ID" value="ACO33315.1"/>
    <property type="molecule type" value="Genomic_DNA"/>
</dbReference>
<dbReference type="AlphaFoldDB" id="C1F8U9"/>
<proteinExistence type="predicted"/>
<dbReference type="KEGG" id="aca:ACP_2008"/>
<dbReference type="OrthoDB" id="119905at2"/>
<evidence type="ECO:0000313" key="1">
    <source>
        <dbReference type="EMBL" id="ACO33315.1"/>
    </source>
</evidence>
<gene>
    <name evidence="1" type="ordered locus">ACP_2008</name>
</gene>
<dbReference type="Proteomes" id="UP000002207">
    <property type="component" value="Chromosome"/>
</dbReference>
<protein>
    <submittedName>
        <fullName evidence="1">Uncharacterized protein</fullName>
    </submittedName>
</protein>
<dbReference type="eggNOG" id="ENOG5032R7J">
    <property type="taxonomic scope" value="Bacteria"/>
</dbReference>